<comment type="cofactor">
    <cofactor evidence="2">
        <name>Mg(2+)</name>
        <dbReference type="ChEBI" id="CHEBI:18420"/>
    </cofactor>
</comment>
<dbReference type="PANTHER" id="PTHR47992">
    <property type="entry name" value="PROTEIN PHOSPHATASE"/>
    <property type="match status" value="1"/>
</dbReference>
<evidence type="ECO:0000256" key="10">
    <source>
        <dbReference type="SAM" id="MobiDB-lite"/>
    </source>
</evidence>
<comment type="similarity">
    <text evidence="9">Belongs to the PP2C family.</text>
</comment>
<dbReference type="InterPro" id="IPR036457">
    <property type="entry name" value="PPM-type-like_dom_sf"/>
</dbReference>
<feature type="compositionally biased region" description="Polar residues" evidence="10">
    <location>
        <begin position="228"/>
        <end position="239"/>
    </location>
</feature>
<dbReference type="PROSITE" id="PS51746">
    <property type="entry name" value="PPM_2"/>
    <property type="match status" value="1"/>
</dbReference>
<evidence type="ECO:0000256" key="7">
    <source>
        <dbReference type="ARBA" id="ARBA00022912"/>
    </source>
</evidence>
<dbReference type="Gene3D" id="3.60.40.10">
    <property type="entry name" value="PPM-type phosphatase domain"/>
    <property type="match status" value="2"/>
</dbReference>
<feature type="compositionally biased region" description="Low complexity" evidence="10">
    <location>
        <begin position="253"/>
        <end position="270"/>
    </location>
</feature>
<evidence type="ECO:0000256" key="4">
    <source>
        <dbReference type="ARBA" id="ARBA00022723"/>
    </source>
</evidence>
<keyword evidence="6" id="KW-0460">Magnesium</keyword>
<comment type="cofactor">
    <cofactor evidence="1">
        <name>Mn(2+)</name>
        <dbReference type="ChEBI" id="CHEBI:29035"/>
    </cofactor>
</comment>
<evidence type="ECO:0000256" key="6">
    <source>
        <dbReference type="ARBA" id="ARBA00022842"/>
    </source>
</evidence>
<keyword evidence="4" id="KW-0479">Metal-binding</keyword>
<dbReference type="EMBL" id="HBFB01006674">
    <property type="protein sequence ID" value="CAD8669707.1"/>
    <property type="molecule type" value="Transcribed_RNA"/>
</dbReference>
<dbReference type="SMART" id="SM00332">
    <property type="entry name" value="PP2Cc"/>
    <property type="match status" value="1"/>
</dbReference>
<feature type="region of interest" description="Disordered" evidence="10">
    <location>
        <begin position="1"/>
        <end position="80"/>
    </location>
</feature>
<keyword evidence="5 9" id="KW-0378">Hydrolase</keyword>
<evidence type="ECO:0000256" key="9">
    <source>
        <dbReference type="RuleBase" id="RU003465"/>
    </source>
</evidence>
<dbReference type="GO" id="GO:0046872">
    <property type="term" value="F:metal ion binding"/>
    <property type="evidence" value="ECO:0007669"/>
    <property type="project" value="UniProtKB-KW"/>
</dbReference>
<dbReference type="SMART" id="SM00331">
    <property type="entry name" value="PP2C_SIG"/>
    <property type="match status" value="1"/>
</dbReference>
<evidence type="ECO:0000313" key="12">
    <source>
        <dbReference type="EMBL" id="CAD8669707.1"/>
    </source>
</evidence>
<evidence type="ECO:0000256" key="1">
    <source>
        <dbReference type="ARBA" id="ARBA00001936"/>
    </source>
</evidence>
<feature type="compositionally biased region" description="Low complexity" evidence="10">
    <location>
        <begin position="292"/>
        <end position="331"/>
    </location>
</feature>
<dbReference type="Pfam" id="PF00481">
    <property type="entry name" value="PP2C"/>
    <property type="match status" value="2"/>
</dbReference>
<dbReference type="PROSITE" id="PS01032">
    <property type="entry name" value="PPM_1"/>
    <property type="match status" value="1"/>
</dbReference>
<dbReference type="EC" id="3.1.3.16" evidence="3"/>
<feature type="region of interest" description="Disordered" evidence="10">
    <location>
        <begin position="116"/>
        <end position="151"/>
    </location>
</feature>
<keyword evidence="8" id="KW-0464">Manganese</keyword>
<reference evidence="12" key="1">
    <citation type="submission" date="2021-01" db="EMBL/GenBank/DDBJ databases">
        <authorList>
            <person name="Corre E."/>
            <person name="Pelletier E."/>
            <person name="Niang G."/>
            <person name="Scheremetjew M."/>
            <person name="Finn R."/>
            <person name="Kale V."/>
            <person name="Holt S."/>
            <person name="Cochrane G."/>
            <person name="Meng A."/>
            <person name="Brown T."/>
            <person name="Cohen L."/>
        </authorList>
    </citation>
    <scope>NUCLEOTIDE SEQUENCE</scope>
    <source>
        <strain evidence="12">SAG 11-49</strain>
    </source>
</reference>
<evidence type="ECO:0000256" key="5">
    <source>
        <dbReference type="ARBA" id="ARBA00022801"/>
    </source>
</evidence>
<gene>
    <name evidence="12" type="ORF">CLEI1391_LOCUS3730</name>
</gene>
<dbReference type="GO" id="GO:0004722">
    <property type="term" value="F:protein serine/threonine phosphatase activity"/>
    <property type="evidence" value="ECO:0007669"/>
    <property type="project" value="UniProtKB-EC"/>
</dbReference>
<dbReference type="SUPFAM" id="SSF81606">
    <property type="entry name" value="PP2C-like"/>
    <property type="match status" value="1"/>
</dbReference>
<accession>A0A7S0R8D2</accession>
<feature type="compositionally biased region" description="Low complexity" evidence="10">
    <location>
        <begin position="209"/>
        <end position="226"/>
    </location>
</feature>
<proteinExistence type="inferred from homology"/>
<feature type="compositionally biased region" description="Polar residues" evidence="10">
    <location>
        <begin position="28"/>
        <end position="51"/>
    </location>
</feature>
<dbReference type="InterPro" id="IPR001932">
    <property type="entry name" value="PPM-type_phosphatase-like_dom"/>
</dbReference>
<dbReference type="CDD" id="cd00143">
    <property type="entry name" value="PP2Cc"/>
    <property type="match status" value="1"/>
</dbReference>
<name>A0A7S0R8D2_9CHLO</name>
<feature type="region of interest" description="Disordered" evidence="10">
    <location>
        <begin position="571"/>
        <end position="613"/>
    </location>
</feature>
<organism evidence="12">
    <name type="scientific">Chlamydomonas leiostraca</name>
    <dbReference type="NCBI Taxonomy" id="1034604"/>
    <lineage>
        <taxon>Eukaryota</taxon>
        <taxon>Viridiplantae</taxon>
        <taxon>Chlorophyta</taxon>
        <taxon>core chlorophytes</taxon>
        <taxon>Chlorophyceae</taxon>
        <taxon>CS clade</taxon>
        <taxon>Chlamydomonadales</taxon>
        <taxon>Chlamydomonadaceae</taxon>
        <taxon>Chlamydomonas</taxon>
    </lineage>
</organism>
<feature type="domain" description="PPM-type phosphatase" evidence="11">
    <location>
        <begin position="141"/>
        <end position="566"/>
    </location>
</feature>
<feature type="region of interest" description="Disordered" evidence="10">
    <location>
        <begin position="643"/>
        <end position="722"/>
    </location>
</feature>
<feature type="compositionally biased region" description="Low complexity" evidence="10">
    <location>
        <begin position="127"/>
        <end position="145"/>
    </location>
</feature>
<sequence length="722" mass="72241">MPSTKETTLWSKWKKKLGLSSGKKSKAPPNTQQSISSDDTPAATPNNSSPHNAPRGSDEKSDKLVPPTGAGDGAVGPTGEPVFAGKSIIGHRFTMEDQWCAVAHLLSIPRSWVSGFSEQLPPPPQQDPSASGAASPAPQALASKPHSIDGASPEERVSLHFFAVYDGHGGADVAKHCSKKLHEHLKAIVAEAEAAPPPAPQSATEHLKSSASAQAAGSEEAAAGTALECSTASESTPAAQSEEQARASPPPASEAAAAAAAAGAAAAASSQGLPERSSPQGAGDPAPDPSHDPAQAAAAAAAGGAAAPSPSTCSASTAHTGTSGSATNVSSSTGTAAQAALTPASATTPTANSTVSTPFNGATANMGAALAALPVQSLEASLIKAFLQVDAELGAERLAHEMGTTAVVAMLSAQHLWVANCGDSRAVLCREGGAIAMSSDHKATRNDEVVRVEAAGGYVWWERVMGELAVSRAIGDHCLRPFVIAEPEVTRVARRPEDRLLLLASDGLWDVFRNDEACATALAKFNEEVAKGGSAKACVKKVASDLAKSAMRRGSRDNITVVVVDIRLAPPTARGSSAGKPSQGGNHSAAAEGHGNAPAGSAEEQEQAQGQTAAVGIARVNEQGEVEAKATHTTVAHIPHATPAAPAASSNNGNGSPGHQPSSAPATPSSAAAPSPQNLSPAPSPPSPLGGAAAKAVKSKASSCFKSSASATKSSTNLTGQT</sequence>
<evidence type="ECO:0000256" key="3">
    <source>
        <dbReference type="ARBA" id="ARBA00013081"/>
    </source>
</evidence>
<feature type="region of interest" description="Disordered" evidence="10">
    <location>
        <begin position="194"/>
        <end position="331"/>
    </location>
</feature>
<dbReference type="InterPro" id="IPR000222">
    <property type="entry name" value="PP2C_BS"/>
</dbReference>
<evidence type="ECO:0000256" key="8">
    <source>
        <dbReference type="ARBA" id="ARBA00023211"/>
    </source>
</evidence>
<dbReference type="AlphaFoldDB" id="A0A7S0R8D2"/>
<dbReference type="InterPro" id="IPR015655">
    <property type="entry name" value="PP2C"/>
</dbReference>
<feature type="compositionally biased region" description="Low complexity" evidence="10">
    <location>
        <begin position="643"/>
        <end position="681"/>
    </location>
</feature>
<feature type="compositionally biased region" description="Low complexity" evidence="10">
    <location>
        <begin position="597"/>
        <end position="613"/>
    </location>
</feature>
<feature type="compositionally biased region" description="Low complexity" evidence="10">
    <location>
        <begin position="1"/>
        <end position="11"/>
    </location>
</feature>
<evidence type="ECO:0000256" key="2">
    <source>
        <dbReference type="ARBA" id="ARBA00001946"/>
    </source>
</evidence>
<keyword evidence="7 9" id="KW-0904">Protein phosphatase</keyword>
<evidence type="ECO:0000259" key="11">
    <source>
        <dbReference type="PROSITE" id="PS51746"/>
    </source>
</evidence>
<feature type="compositionally biased region" description="Low complexity" evidence="10">
    <location>
        <begin position="689"/>
        <end position="715"/>
    </location>
</feature>
<protein>
    <recommendedName>
        <fullName evidence="3">protein-serine/threonine phosphatase</fullName>
        <ecNumber evidence="3">3.1.3.16</ecNumber>
    </recommendedName>
</protein>